<evidence type="ECO:0000313" key="1">
    <source>
        <dbReference type="EMBL" id="NXV85152.1"/>
    </source>
</evidence>
<sequence length="133" mass="14663">SEVTPVISSVSESTVRFLMAEKLASTPVAEDEILAAMESVQPARQPLLLNRAPCLGMSALSIEEQKIFQSLDCLNQRLQNVQEAITRNPSASNVLQIITPLQCISSPLVNTTIASQQYQNASASKRLQLYRRY</sequence>
<dbReference type="GO" id="GO:0005813">
    <property type="term" value="C:centrosome"/>
    <property type="evidence" value="ECO:0007669"/>
    <property type="project" value="InterPro"/>
</dbReference>
<accession>A0A7L3X7N4</accession>
<organism evidence="1 2">
    <name type="scientific">Calonectris borealis</name>
    <name type="common">Cory's shearwater</name>
    <dbReference type="NCBI Taxonomy" id="1323832"/>
    <lineage>
        <taxon>Eukaryota</taxon>
        <taxon>Metazoa</taxon>
        <taxon>Chordata</taxon>
        <taxon>Craniata</taxon>
        <taxon>Vertebrata</taxon>
        <taxon>Euteleostomi</taxon>
        <taxon>Archelosauria</taxon>
        <taxon>Archosauria</taxon>
        <taxon>Dinosauria</taxon>
        <taxon>Saurischia</taxon>
        <taxon>Theropoda</taxon>
        <taxon>Coelurosauria</taxon>
        <taxon>Aves</taxon>
        <taxon>Neognathae</taxon>
        <taxon>Neoaves</taxon>
        <taxon>Aequornithes</taxon>
        <taxon>Procellariiformes</taxon>
        <taxon>Procellariidae</taxon>
        <taxon>Calonectris</taxon>
    </lineage>
</organism>
<dbReference type="GO" id="GO:0007052">
    <property type="term" value="P:mitotic spindle organization"/>
    <property type="evidence" value="ECO:0007669"/>
    <property type="project" value="InterPro"/>
</dbReference>
<dbReference type="AlphaFoldDB" id="A0A7L3X7N4"/>
<dbReference type="GO" id="GO:0031122">
    <property type="term" value="P:cytoplasmic microtubule organization"/>
    <property type="evidence" value="ECO:0007669"/>
    <property type="project" value="InterPro"/>
</dbReference>
<comment type="caution">
    <text evidence="1">The sequence shown here is derived from an EMBL/GenBank/DDBJ whole genome shotgun (WGS) entry which is preliminary data.</text>
</comment>
<keyword evidence="2" id="KW-1185">Reference proteome</keyword>
<dbReference type="GO" id="GO:0030496">
    <property type="term" value="C:midbody"/>
    <property type="evidence" value="ECO:0007669"/>
    <property type="project" value="TreeGrafter"/>
</dbReference>
<dbReference type="Pfam" id="PF15352">
    <property type="entry name" value="K1377"/>
    <property type="match status" value="1"/>
</dbReference>
<name>A0A7L3X7N4_9AVES</name>
<dbReference type="Proteomes" id="UP000535403">
    <property type="component" value="Unassembled WGS sequence"/>
</dbReference>
<gene>
    <name evidence="1" type="primary">Cep126_0</name>
    <name evidence="1" type="ORF">CALBOR_R15042</name>
</gene>
<protein>
    <submittedName>
        <fullName evidence="1">CE126 protein</fullName>
    </submittedName>
</protein>
<feature type="non-terminal residue" evidence="1">
    <location>
        <position position="1"/>
    </location>
</feature>
<dbReference type="PANTHER" id="PTHR31191">
    <property type="entry name" value="CENTROSOMAL PROTEIN CEP126"/>
    <property type="match status" value="1"/>
</dbReference>
<dbReference type="EMBL" id="VZUG01002556">
    <property type="protein sequence ID" value="NXV85152.1"/>
    <property type="molecule type" value="Genomic_DNA"/>
</dbReference>
<dbReference type="PANTHER" id="PTHR31191:SF4">
    <property type="entry name" value="CENTROSOMAL PROTEIN OF 126 KDA"/>
    <property type="match status" value="1"/>
</dbReference>
<feature type="non-terminal residue" evidence="1">
    <location>
        <position position="133"/>
    </location>
</feature>
<reference evidence="1 2" key="1">
    <citation type="submission" date="2019-09" db="EMBL/GenBank/DDBJ databases">
        <title>Bird 10,000 Genomes (B10K) Project - Family phase.</title>
        <authorList>
            <person name="Zhang G."/>
        </authorList>
    </citation>
    <scope>NUCLEOTIDE SEQUENCE [LARGE SCALE GENOMIC DNA]</scope>
    <source>
        <strain evidence="1">OUT-0025</strain>
        <tissue evidence="1">Blood</tissue>
    </source>
</reference>
<dbReference type="GO" id="GO:0097546">
    <property type="term" value="C:ciliary base"/>
    <property type="evidence" value="ECO:0007669"/>
    <property type="project" value="InterPro"/>
</dbReference>
<dbReference type="GO" id="GO:1905515">
    <property type="term" value="P:non-motile cilium assembly"/>
    <property type="evidence" value="ECO:0007669"/>
    <property type="project" value="InterPro"/>
</dbReference>
<dbReference type="InterPro" id="IPR028257">
    <property type="entry name" value="CEP126"/>
</dbReference>
<evidence type="ECO:0000313" key="2">
    <source>
        <dbReference type="Proteomes" id="UP000535403"/>
    </source>
</evidence>
<proteinExistence type="predicted"/>